<dbReference type="InParanoid" id="A0A3B5PTT0"/>
<dbReference type="Pfam" id="PF07686">
    <property type="entry name" value="V-set"/>
    <property type="match status" value="1"/>
</dbReference>
<accession>A0A3B5PTT0</accession>
<dbReference type="InterPro" id="IPR013783">
    <property type="entry name" value="Ig-like_fold"/>
</dbReference>
<dbReference type="Proteomes" id="UP000002852">
    <property type="component" value="Unassembled WGS sequence"/>
</dbReference>
<keyword evidence="5" id="KW-0675">Receptor</keyword>
<evidence type="ECO:0000256" key="6">
    <source>
        <dbReference type="ARBA" id="ARBA00023319"/>
    </source>
</evidence>
<evidence type="ECO:0000259" key="7">
    <source>
        <dbReference type="SMART" id="SM00409"/>
    </source>
</evidence>
<evidence type="ECO:0000256" key="4">
    <source>
        <dbReference type="ARBA" id="ARBA00023136"/>
    </source>
</evidence>
<feature type="domain" description="Immunoglobulin" evidence="7">
    <location>
        <begin position="26"/>
        <end position="124"/>
    </location>
</feature>
<evidence type="ECO:0000256" key="3">
    <source>
        <dbReference type="ARBA" id="ARBA00022989"/>
    </source>
</evidence>
<keyword evidence="2" id="KW-0812">Transmembrane</keyword>
<reference evidence="9" key="1">
    <citation type="submission" date="2012-01" db="EMBL/GenBank/DDBJ databases">
        <authorList>
            <person name="Walter R."/>
            <person name="Schartl M."/>
            <person name="Warren W."/>
        </authorList>
    </citation>
    <scope>NUCLEOTIDE SEQUENCE [LARGE SCALE GENOMIC DNA]</scope>
    <source>
        <strain evidence="9">JP 163 A</strain>
    </source>
</reference>
<keyword evidence="9" id="KW-1185">Reference proteome</keyword>
<evidence type="ECO:0000256" key="2">
    <source>
        <dbReference type="ARBA" id="ARBA00022692"/>
    </source>
</evidence>
<dbReference type="InterPro" id="IPR051117">
    <property type="entry name" value="TRG_var/const_region"/>
</dbReference>
<organism evidence="8 9">
    <name type="scientific">Xiphophorus maculatus</name>
    <name type="common">Southern platyfish</name>
    <name type="synonym">Platypoecilus maculatus</name>
    <dbReference type="NCBI Taxonomy" id="8083"/>
    <lineage>
        <taxon>Eukaryota</taxon>
        <taxon>Metazoa</taxon>
        <taxon>Chordata</taxon>
        <taxon>Craniata</taxon>
        <taxon>Vertebrata</taxon>
        <taxon>Euteleostomi</taxon>
        <taxon>Actinopterygii</taxon>
        <taxon>Neopterygii</taxon>
        <taxon>Teleostei</taxon>
        <taxon>Neoteleostei</taxon>
        <taxon>Acanthomorphata</taxon>
        <taxon>Ovalentaria</taxon>
        <taxon>Atherinomorphae</taxon>
        <taxon>Cyprinodontiformes</taxon>
        <taxon>Poeciliidae</taxon>
        <taxon>Poeciliinae</taxon>
        <taxon>Xiphophorus</taxon>
    </lineage>
</organism>
<dbReference type="SMART" id="SM00409">
    <property type="entry name" value="IG"/>
    <property type="match status" value="1"/>
</dbReference>
<dbReference type="AlphaFoldDB" id="A0A3B5PTT0"/>
<evidence type="ECO:0000313" key="9">
    <source>
        <dbReference type="Proteomes" id="UP000002852"/>
    </source>
</evidence>
<protein>
    <recommendedName>
        <fullName evidence="7">Immunoglobulin domain-containing protein</fullName>
    </recommendedName>
</protein>
<dbReference type="PANTHER" id="PTHR19256:SF65">
    <property type="entry name" value="T CELL RECEPTOR GAMMA CONSTANT 1-RELATED"/>
    <property type="match status" value="1"/>
</dbReference>
<dbReference type="GeneTree" id="ENSGT00940000165634"/>
<dbReference type="InterPro" id="IPR013106">
    <property type="entry name" value="Ig_V-set"/>
</dbReference>
<keyword evidence="3" id="KW-1133">Transmembrane helix</keyword>
<keyword evidence="4" id="KW-0472">Membrane</keyword>
<dbReference type="Ensembl" id="ENSXMAT00000032879.1">
    <property type="protein sequence ID" value="ENSXMAP00000021952.1"/>
    <property type="gene ID" value="ENSXMAG00000028866.1"/>
</dbReference>
<dbReference type="PANTHER" id="PTHR19256">
    <property type="entry name" value="T-CELL RECEPTOR GAMMA CHAIN"/>
    <property type="match status" value="1"/>
</dbReference>
<reference evidence="8" key="3">
    <citation type="submission" date="2025-08" db="UniProtKB">
        <authorList>
            <consortium name="Ensembl"/>
        </authorList>
    </citation>
    <scope>IDENTIFICATION</scope>
    <source>
        <strain evidence="8">JP 163 A</strain>
    </source>
</reference>
<keyword evidence="6" id="KW-0393">Immunoglobulin domain</keyword>
<reference evidence="9" key="2">
    <citation type="journal article" date="2013" name="Nat. Genet.">
        <title>The genome of the platyfish, Xiphophorus maculatus, provides insights into evolutionary adaptation and several complex traits.</title>
        <authorList>
            <person name="Schartl M."/>
            <person name="Walter R.B."/>
            <person name="Shen Y."/>
            <person name="Garcia T."/>
            <person name="Catchen J."/>
            <person name="Amores A."/>
            <person name="Braasch I."/>
            <person name="Chalopin D."/>
            <person name="Volff J.N."/>
            <person name="Lesch K.P."/>
            <person name="Bisazza A."/>
            <person name="Minx P."/>
            <person name="Hillier L."/>
            <person name="Wilson R.K."/>
            <person name="Fuerstenberg S."/>
            <person name="Boore J."/>
            <person name="Searle S."/>
            <person name="Postlethwait J.H."/>
            <person name="Warren W.C."/>
        </authorList>
    </citation>
    <scope>NUCLEOTIDE SEQUENCE [LARGE SCALE GENOMIC DNA]</scope>
    <source>
        <strain evidence="9">JP 163 A</strain>
    </source>
</reference>
<dbReference type="SUPFAM" id="SSF48726">
    <property type="entry name" value="Immunoglobulin"/>
    <property type="match status" value="1"/>
</dbReference>
<dbReference type="InterPro" id="IPR036179">
    <property type="entry name" value="Ig-like_dom_sf"/>
</dbReference>
<evidence type="ECO:0000256" key="5">
    <source>
        <dbReference type="ARBA" id="ARBA00023170"/>
    </source>
</evidence>
<name>A0A3B5PTT0_XIPMA</name>
<comment type="subcellular location">
    <subcellularLocation>
        <location evidence="1">Membrane</location>
    </subcellularLocation>
</comment>
<dbReference type="GO" id="GO:0016020">
    <property type="term" value="C:membrane"/>
    <property type="evidence" value="ECO:0007669"/>
    <property type="project" value="UniProtKB-SubCell"/>
</dbReference>
<dbReference type="CDD" id="cd00099">
    <property type="entry name" value="IgV"/>
    <property type="match status" value="1"/>
</dbReference>
<reference evidence="8" key="4">
    <citation type="submission" date="2025-09" db="UniProtKB">
        <authorList>
            <consortium name="Ensembl"/>
        </authorList>
    </citation>
    <scope>IDENTIFICATION</scope>
    <source>
        <strain evidence="8">JP 163 A</strain>
    </source>
</reference>
<dbReference type="Gene3D" id="2.60.40.10">
    <property type="entry name" value="Immunoglobulins"/>
    <property type="match status" value="1"/>
</dbReference>
<proteinExistence type="predicted"/>
<evidence type="ECO:0000256" key="1">
    <source>
        <dbReference type="ARBA" id="ARBA00004370"/>
    </source>
</evidence>
<dbReference type="InterPro" id="IPR003599">
    <property type="entry name" value="Ig_sub"/>
</dbReference>
<dbReference type="STRING" id="8083.ENSXMAP00000021952"/>
<sequence>MRAQRVPSMMSVCAENNLGALVIQKPPVMTVRKGEAATMDCNSAVDGPRFYKQIPGGIPQFVLNFHKSWSSPTFGSGFSSPKFTVNFVSNSDYHYRFRISNVEEGDSAVYYCKTWDSSASEYVSL</sequence>
<dbReference type="OMA" id="HYRFRIS"/>
<evidence type="ECO:0000313" key="8">
    <source>
        <dbReference type="Ensembl" id="ENSXMAP00000021952.1"/>
    </source>
</evidence>